<dbReference type="AlphaFoldDB" id="A0A918GX20"/>
<accession>A0A918GX20</accession>
<proteinExistence type="predicted"/>
<dbReference type="Pfam" id="PF01075">
    <property type="entry name" value="Glyco_transf_9"/>
    <property type="match status" value="1"/>
</dbReference>
<reference evidence="4" key="1">
    <citation type="journal article" date="2014" name="Int. J. Syst. Evol. Microbiol.">
        <title>Complete genome sequence of Corynebacterium casei LMG S-19264T (=DSM 44701T), isolated from a smear-ripened cheese.</title>
        <authorList>
            <consortium name="US DOE Joint Genome Institute (JGI-PGF)"/>
            <person name="Walter F."/>
            <person name="Albersmeier A."/>
            <person name="Kalinowski J."/>
            <person name="Ruckert C."/>
        </authorList>
    </citation>
    <scope>NUCLEOTIDE SEQUENCE</scope>
    <source>
        <strain evidence="4">JCM 4234</strain>
    </source>
</reference>
<feature type="region of interest" description="Disordered" evidence="3">
    <location>
        <begin position="151"/>
        <end position="179"/>
    </location>
</feature>
<gene>
    <name evidence="4" type="ORF">GCM10010238_66870</name>
</gene>
<dbReference type="PANTHER" id="PTHR30160">
    <property type="entry name" value="TETRAACYLDISACCHARIDE 4'-KINASE-RELATED"/>
    <property type="match status" value="1"/>
</dbReference>
<evidence type="ECO:0000313" key="5">
    <source>
        <dbReference type="Proteomes" id="UP000653493"/>
    </source>
</evidence>
<keyword evidence="1" id="KW-0328">Glycosyltransferase</keyword>
<dbReference type="GO" id="GO:0009244">
    <property type="term" value="P:lipopolysaccharide core region biosynthetic process"/>
    <property type="evidence" value="ECO:0007669"/>
    <property type="project" value="TreeGrafter"/>
</dbReference>
<dbReference type="GO" id="GO:0008713">
    <property type="term" value="F:ADP-heptose-lipopolysaccharide heptosyltransferase activity"/>
    <property type="evidence" value="ECO:0007669"/>
    <property type="project" value="TreeGrafter"/>
</dbReference>
<dbReference type="SUPFAM" id="SSF53756">
    <property type="entry name" value="UDP-Glycosyltransferase/glycogen phosphorylase"/>
    <property type="match status" value="1"/>
</dbReference>
<evidence type="ECO:0008006" key="6">
    <source>
        <dbReference type="Google" id="ProtNLM"/>
    </source>
</evidence>
<dbReference type="EMBL" id="BMSL01000037">
    <property type="protein sequence ID" value="GGS68771.1"/>
    <property type="molecule type" value="Genomic_DNA"/>
</dbReference>
<keyword evidence="5" id="KW-1185">Reference proteome</keyword>
<dbReference type="Proteomes" id="UP000653493">
    <property type="component" value="Unassembled WGS sequence"/>
</dbReference>
<keyword evidence="2" id="KW-0808">Transferase</keyword>
<dbReference type="InterPro" id="IPR002201">
    <property type="entry name" value="Glyco_trans_9"/>
</dbReference>
<name>A0A918GX20_STRGD</name>
<dbReference type="InterPro" id="IPR051199">
    <property type="entry name" value="LPS_LOS_Heptosyltrfase"/>
</dbReference>
<feature type="compositionally biased region" description="Basic and acidic residues" evidence="3">
    <location>
        <begin position="158"/>
        <end position="168"/>
    </location>
</feature>
<dbReference type="Gene3D" id="3.40.50.2000">
    <property type="entry name" value="Glycogen Phosphorylase B"/>
    <property type="match status" value="1"/>
</dbReference>
<organism evidence="4 5">
    <name type="scientific">Streptomyces griseoviridis</name>
    <dbReference type="NCBI Taxonomy" id="45398"/>
    <lineage>
        <taxon>Bacteria</taxon>
        <taxon>Bacillati</taxon>
        <taxon>Actinomycetota</taxon>
        <taxon>Actinomycetes</taxon>
        <taxon>Kitasatosporales</taxon>
        <taxon>Streptomycetaceae</taxon>
        <taxon>Streptomyces</taxon>
    </lineage>
</organism>
<comment type="caution">
    <text evidence="4">The sequence shown here is derived from an EMBL/GenBank/DDBJ whole genome shotgun (WGS) entry which is preliminary data.</text>
</comment>
<dbReference type="GO" id="GO:0005829">
    <property type="term" value="C:cytosol"/>
    <property type="evidence" value="ECO:0007669"/>
    <property type="project" value="TreeGrafter"/>
</dbReference>
<feature type="region of interest" description="Disordered" evidence="3">
    <location>
        <begin position="1"/>
        <end position="24"/>
    </location>
</feature>
<reference evidence="4" key="2">
    <citation type="submission" date="2020-09" db="EMBL/GenBank/DDBJ databases">
        <authorList>
            <person name="Sun Q."/>
            <person name="Ohkuma M."/>
        </authorList>
    </citation>
    <scope>NUCLEOTIDE SEQUENCE</scope>
    <source>
        <strain evidence="4">JCM 4234</strain>
    </source>
</reference>
<dbReference type="PANTHER" id="PTHR30160:SF1">
    <property type="entry name" value="LIPOPOLYSACCHARIDE 1,2-N-ACETYLGLUCOSAMINETRANSFERASE-RELATED"/>
    <property type="match status" value="1"/>
</dbReference>
<sequence length="179" mass="17641">MDTAHGADPAPGTDPRAIPTPARAAPHAAAALGFGLRPGDNGRLRVHPVPDTASLTGNGPYVVVRPGAGDPGRARDAAYGAGLVTRLCDAGHRVVVTGGPDEAALTRAVSGDAAVDLGGRTGPRALAGVLNSADLLVTASAGPAHLAAAVGTPAVGPERNRPDPESVVREAANALTADR</sequence>
<protein>
    <recommendedName>
        <fullName evidence="6">Glycosyl transferase</fullName>
    </recommendedName>
</protein>
<evidence type="ECO:0000256" key="3">
    <source>
        <dbReference type="SAM" id="MobiDB-lite"/>
    </source>
</evidence>
<evidence type="ECO:0000256" key="2">
    <source>
        <dbReference type="ARBA" id="ARBA00022679"/>
    </source>
</evidence>
<feature type="compositionally biased region" description="Low complexity" evidence="3">
    <location>
        <begin position="15"/>
        <end position="24"/>
    </location>
</feature>
<evidence type="ECO:0000256" key="1">
    <source>
        <dbReference type="ARBA" id="ARBA00022676"/>
    </source>
</evidence>
<evidence type="ECO:0000313" key="4">
    <source>
        <dbReference type="EMBL" id="GGS68771.1"/>
    </source>
</evidence>